<accession>A0A9E3H481</accession>
<evidence type="ECO:0000256" key="2">
    <source>
        <dbReference type="SAM" id="Phobius"/>
    </source>
</evidence>
<evidence type="ECO:0008006" key="5">
    <source>
        <dbReference type="Google" id="ProtNLM"/>
    </source>
</evidence>
<feature type="region of interest" description="Disordered" evidence="1">
    <location>
        <begin position="153"/>
        <end position="195"/>
    </location>
</feature>
<sequence>MENTQNVQQPLEAKAPINEAVKTGSELQTSKNSLIHLLVQHPWLVFAGVLLALISTVAVALYSLGYVGRVGREEPEFIRLEAELPIATTPQTTKASYSPVSLQMIAAIAISCAGGCFIVFLLLNRLTQEKVQQNPNWVQSRLKQRHQKWLEPSPSNNLPVFVPPAPQSSHTSSEAAKPVVTVLPPEADFNDDSKDSLASMMDLRKQTSLSSLLRE</sequence>
<evidence type="ECO:0000313" key="3">
    <source>
        <dbReference type="EMBL" id="MBW4430682.1"/>
    </source>
</evidence>
<reference evidence="3" key="1">
    <citation type="submission" date="2021-05" db="EMBL/GenBank/DDBJ databases">
        <authorList>
            <person name="Pietrasiak N."/>
            <person name="Ward R."/>
            <person name="Stajich J.E."/>
            <person name="Kurbessoian T."/>
        </authorList>
    </citation>
    <scope>NUCLEOTIDE SEQUENCE</scope>
    <source>
        <strain evidence="3">HA4357-MV3</strain>
    </source>
</reference>
<proteinExistence type="predicted"/>
<evidence type="ECO:0000256" key="1">
    <source>
        <dbReference type="SAM" id="MobiDB-lite"/>
    </source>
</evidence>
<keyword evidence="2" id="KW-1133">Transmembrane helix</keyword>
<gene>
    <name evidence="3" type="ORF">KME28_02705</name>
</gene>
<dbReference type="Proteomes" id="UP000813215">
    <property type="component" value="Unassembled WGS sequence"/>
</dbReference>
<dbReference type="EMBL" id="JAHHHW010000024">
    <property type="protein sequence ID" value="MBW4430682.1"/>
    <property type="molecule type" value="Genomic_DNA"/>
</dbReference>
<evidence type="ECO:0000313" key="4">
    <source>
        <dbReference type="Proteomes" id="UP000813215"/>
    </source>
</evidence>
<feature type="transmembrane region" description="Helical" evidence="2">
    <location>
        <begin position="43"/>
        <end position="64"/>
    </location>
</feature>
<dbReference type="AlphaFoldDB" id="A0A9E3H481"/>
<reference evidence="3" key="2">
    <citation type="journal article" date="2022" name="Microbiol. Resour. Announc.">
        <title>Metagenome Sequencing to Explore Phylogenomics of Terrestrial Cyanobacteria.</title>
        <authorList>
            <person name="Ward R.D."/>
            <person name="Stajich J.E."/>
            <person name="Johansen J.R."/>
            <person name="Huntemann M."/>
            <person name="Clum A."/>
            <person name="Foster B."/>
            <person name="Foster B."/>
            <person name="Roux S."/>
            <person name="Palaniappan K."/>
            <person name="Varghese N."/>
            <person name="Mukherjee S."/>
            <person name="Reddy T.B.K."/>
            <person name="Daum C."/>
            <person name="Copeland A."/>
            <person name="Chen I.A."/>
            <person name="Ivanova N.N."/>
            <person name="Kyrpides N.C."/>
            <person name="Shapiro N."/>
            <person name="Eloe-Fadrosh E.A."/>
            <person name="Pietrasiak N."/>
        </authorList>
    </citation>
    <scope>NUCLEOTIDE SEQUENCE</scope>
    <source>
        <strain evidence="3">HA4357-MV3</strain>
    </source>
</reference>
<comment type="caution">
    <text evidence="3">The sequence shown here is derived from an EMBL/GenBank/DDBJ whole genome shotgun (WGS) entry which is preliminary data.</text>
</comment>
<feature type="transmembrane region" description="Helical" evidence="2">
    <location>
        <begin position="100"/>
        <end position="123"/>
    </location>
</feature>
<protein>
    <recommendedName>
        <fullName evidence="5">Transmembrane protein</fullName>
    </recommendedName>
</protein>
<keyword evidence="2" id="KW-0472">Membrane</keyword>
<organism evidence="3 4">
    <name type="scientific">Pelatocladus maniniholoensis HA4357-MV3</name>
    <dbReference type="NCBI Taxonomy" id="1117104"/>
    <lineage>
        <taxon>Bacteria</taxon>
        <taxon>Bacillati</taxon>
        <taxon>Cyanobacteriota</taxon>
        <taxon>Cyanophyceae</taxon>
        <taxon>Nostocales</taxon>
        <taxon>Nostocaceae</taxon>
        <taxon>Pelatocladus</taxon>
    </lineage>
</organism>
<keyword evidence="2" id="KW-0812">Transmembrane</keyword>
<name>A0A9E3H481_9NOST</name>